<gene>
    <name evidence="7" type="primary">LOC105362564</name>
</gene>
<dbReference type="KEGG" id="csol:105362564"/>
<protein>
    <submittedName>
        <fullName evidence="7">Leucine-rich repeat-containing protein 45-like</fullName>
    </submittedName>
</protein>
<keyword evidence="2" id="KW-0963">Cytoplasm</keyword>
<name>A0AAJ7DVV8_9HYME</name>
<keyword evidence="4" id="KW-0206">Cytoskeleton</keyword>
<comment type="subcellular location">
    <subcellularLocation>
        <location evidence="1">Cytoplasm</location>
        <location evidence="1">Cytoskeleton</location>
        <location evidence="1">Microtubule organizing center</location>
        <location evidence="1">Centrosome</location>
    </subcellularLocation>
</comment>
<dbReference type="GeneID" id="105362564"/>
<dbReference type="Gene3D" id="3.80.10.10">
    <property type="entry name" value="Ribonuclease Inhibitor"/>
    <property type="match status" value="2"/>
</dbReference>
<dbReference type="PANTHER" id="PTHR23170">
    <property type="entry name" value="NY-REN-58 ANTIGEN"/>
    <property type="match status" value="1"/>
</dbReference>
<proteinExistence type="predicted"/>
<evidence type="ECO:0000256" key="4">
    <source>
        <dbReference type="ARBA" id="ARBA00023212"/>
    </source>
</evidence>
<dbReference type="GO" id="GO:0005813">
    <property type="term" value="C:centrosome"/>
    <property type="evidence" value="ECO:0007669"/>
    <property type="project" value="UniProtKB-SubCell"/>
</dbReference>
<sequence>MLDDAELFLQICQKQGILVEQEIIEAFKTSCSTGELQLAHTSIIASLCKIIGQVLSSSPIIKLVNLSDCMLIPKGSSYILKALFEGSSVSSLYLKGNNINGPLVEQLGEMLIHNNTLKIIHIEWNNLGSQIDCFYKFCDGLAKNNCLEELDLRYNQISTNCADPLVKVLTRNKNLKKLDLAWNSLGTNGGKKILQGIQTNRVLLSLNLKGNCIPNDIHSAITEQIIENKKRRILCETPIVLKENICSVSVSSEDDGVFQIKSRIQTKKKWKERPTTSIEELNNIASENSRNDDKNGSKNKTLIRISKNTDTGNYNFTEIDEKMEALNNILQDRSATIDHLRSDLESKTTALKLIHTENEEIKSELERVKDENSNIREEKTTDIENLKKVHMKLEKNWKESYKDLEETYESNLKQKQEIDAKNRAYEKELRKATLEIQSIKDKLSSTIQNYEDTISECKTDVHRIKREIQEKENRYKIEINTLKETLKESTEALEKCQEHLQKLRNEFRETVESQSKLKMKADENERFAAKTMKIEEALHKSKEEREKLEEKLQESRKSIAYLQKQVIKLQEESIEPQKRYEALKMELQLEKERSCNLKSELQDQTARIREQNDQVQKMLSQVNGLYAQISEAQINHVESLRVKETEIEKLKNVIMQKTRELDDFKSEQVQRAHQFQAAISKFVGSVV</sequence>
<evidence type="ECO:0000256" key="3">
    <source>
        <dbReference type="ARBA" id="ARBA00023054"/>
    </source>
</evidence>
<dbReference type="SMART" id="SM00368">
    <property type="entry name" value="LRR_RI"/>
    <property type="match status" value="3"/>
</dbReference>
<dbReference type="RefSeq" id="XP_011498329.1">
    <property type="nucleotide sequence ID" value="XM_011500027.1"/>
</dbReference>
<accession>A0AAJ7DVV8</accession>
<reference evidence="7" key="1">
    <citation type="submission" date="2025-08" db="UniProtKB">
        <authorList>
            <consortium name="RefSeq"/>
        </authorList>
    </citation>
    <scope>IDENTIFICATION</scope>
</reference>
<dbReference type="InterPro" id="IPR032675">
    <property type="entry name" value="LRR_dom_sf"/>
</dbReference>
<evidence type="ECO:0000313" key="7">
    <source>
        <dbReference type="RefSeq" id="XP_011498329.1"/>
    </source>
</evidence>
<dbReference type="AlphaFoldDB" id="A0AAJ7DVV8"/>
<dbReference type="InterPro" id="IPR001611">
    <property type="entry name" value="Leu-rich_rpt"/>
</dbReference>
<evidence type="ECO:0000313" key="6">
    <source>
        <dbReference type="Proteomes" id="UP000695007"/>
    </source>
</evidence>
<keyword evidence="6" id="KW-1185">Reference proteome</keyword>
<organism evidence="6 7">
    <name type="scientific">Ceratosolen solmsi marchali</name>
    <dbReference type="NCBI Taxonomy" id="326594"/>
    <lineage>
        <taxon>Eukaryota</taxon>
        <taxon>Metazoa</taxon>
        <taxon>Ecdysozoa</taxon>
        <taxon>Arthropoda</taxon>
        <taxon>Hexapoda</taxon>
        <taxon>Insecta</taxon>
        <taxon>Pterygota</taxon>
        <taxon>Neoptera</taxon>
        <taxon>Endopterygota</taxon>
        <taxon>Hymenoptera</taxon>
        <taxon>Apocrita</taxon>
        <taxon>Proctotrupomorpha</taxon>
        <taxon>Chalcidoidea</taxon>
        <taxon>Agaonidae</taxon>
        <taxon>Agaoninae</taxon>
        <taxon>Ceratosolen</taxon>
    </lineage>
</organism>
<dbReference type="InterPro" id="IPR052116">
    <property type="entry name" value="Centro_Cilium_Assembly"/>
</dbReference>
<dbReference type="PANTHER" id="PTHR23170:SF3">
    <property type="entry name" value="LEUCINE-RICH REPEAT-CONTAINING PROTEIN 45"/>
    <property type="match status" value="1"/>
</dbReference>
<evidence type="ECO:0000256" key="2">
    <source>
        <dbReference type="ARBA" id="ARBA00022490"/>
    </source>
</evidence>
<evidence type="ECO:0000256" key="5">
    <source>
        <dbReference type="SAM" id="Coils"/>
    </source>
</evidence>
<keyword evidence="3 5" id="KW-0175">Coiled coil</keyword>
<dbReference type="Proteomes" id="UP000695007">
    <property type="component" value="Unplaced"/>
</dbReference>
<dbReference type="SUPFAM" id="SSF52047">
    <property type="entry name" value="RNI-like"/>
    <property type="match status" value="1"/>
</dbReference>
<dbReference type="Pfam" id="PF13516">
    <property type="entry name" value="LRR_6"/>
    <property type="match status" value="2"/>
</dbReference>
<feature type="coiled-coil region" evidence="5">
    <location>
        <begin position="351"/>
        <end position="667"/>
    </location>
</feature>
<evidence type="ECO:0000256" key="1">
    <source>
        <dbReference type="ARBA" id="ARBA00004300"/>
    </source>
</evidence>